<dbReference type="Proteomes" id="UP000032076">
    <property type="component" value="Unassembled WGS sequence"/>
</dbReference>
<accession>A0ABD4AA02</accession>
<reference evidence="2 3" key="1">
    <citation type="submission" date="2015-01" db="EMBL/GenBank/DDBJ databases">
        <title>Draft Genome Sequences of Four Bacillus thermoamylovorans Strains, Isolated From Food Products.</title>
        <authorList>
            <person name="Krawcyk A.O."/>
            <person name="Berendsen E.M."/>
            <person name="Eijlander R.T."/>
            <person name="de Jong A."/>
            <person name="Wells-Bennik M."/>
            <person name="Kuipers O.P."/>
        </authorList>
    </citation>
    <scope>NUCLEOTIDE SEQUENCE [LARGE SCALE GENOMIC DNA]</scope>
    <source>
        <strain evidence="2 3">B4167</strain>
    </source>
</reference>
<dbReference type="AlphaFoldDB" id="A0ABD4AA02"/>
<dbReference type="EMBL" id="JXLU01000028">
    <property type="protein sequence ID" value="KIO73678.1"/>
    <property type="molecule type" value="Genomic_DNA"/>
</dbReference>
<sequence length="201" mass="23647">MKCTREKLHRGGLIINLGMCVYVGNQSIISLTINGLKQRLDKDNSLVIQKNKGFVIKVKCLFNDPASTEDITSFENETRWKIPSDLCNFLLIHNGGLIFESEYGGGLHLYSLDEMKSNYLPHMPEFFYPIGYYEGEYLFVDSRKCLNNELEYLFWDNSASPFDKWVNLESNFELWLDRFIVSQGSHFWEWRGYNNKKYYNL</sequence>
<evidence type="ECO:0000313" key="3">
    <source>
        <dbReference type="Proteomes" id="UP000032076"/>
    </source>
</evidence>
<dbReference type="Gene3D" id="3.40.1580.10">
    <property type="entry name" value="SMI1/KNR4-like"/>
    <property type="match status" value="1"/>
</dbReference>
<feature type="domain" description="Knr4/Smi1-like" evidence="1">
    <location>
        <begin position="65"/>
        <end position="178"/>
    </location>
</feature>
<proteinExistence type="predicted"/>
<dbReference type="Pfam" id="PF09346">
    <property type="entry name" value="SMI1_KNR4"/>
    <property type="match status" value="1"/>
</dbReference>
<name>A0ABD4AA02_9BACI</name>
<organism evidence="2 3">
    <name type="scientific">Caldibacillus thermoamylovorans</name>
    <dbReference type="NCBI Taxonomy" id="35841"/>
    <lineage>
        <taxon>Bacteria</taxon>
        <taxon>Bacillati</taxon>
        <taxon>Bacillota</taxon>
        <taxon>Bacilli</taxon>
        <taxon>Bacillales</taxon>
        <taxon>Bacillaceae</taxon>
        <taxon>Caldibacillus</taxon>
    </lineage>
</organism>
<evidence type="ECO:0000259" key="1">
    <source>
        <dbReference type="SMART" id="SM00860"/>
    </source>
</evidence>
<dbReference type="SUPFAM" id="SSF160631">
    <property type="entry name" value="SMI1/KNR4-like"/>
    <property type="match status" value="1"/>
</dbReference>
<dbReference type="InterPro" id="IPR037883">
    <property type="entry name" value="Knr4/Smi1-like_sf"/>
</dbReference>
<dbReference type="InterPro" id="IPR018958">
    <property type="entry name" value="Knr4/Smi1-like_dom"/>
</dbReference>
<evidence type="ECO:0000313" key="2">
    <source>
        <dbReference type="EMBL" id="KIO73678.1"/>
    </source>
</evidence>
<comment type="caution">
    <text evidence="2">The sequence shown here is derived from an EMBL/GenBank/DDBJ whole genome shotgun (WGS) entry which is preliminary data.</text>
</comment>
<gene>
    <name evidence="2" type="ORF">B4167_1921</name>
</gene>
<protein>
    <recommendedName>
        <fullName evidence="1">Knr4/Smi1-like domain-containing protein</fullName>
    </recommendedName>
</protein>
<dbReference type="SMART" id="SM00860">
    <property type="entry name" value="SMI1_KNR4"/>
    <property type="match status" value="1"/>
</dbReference>